<feature type="region of interest" description="Disordered" evidence="6">
    <location>
        <begin position="80"/>
        <end position="120"/>
    </location>
</feature>
<feature type="region of interest" description="Disordered" evidence="6">
    <location>
        <begin position="410"/>
        <end position="437"/>
    </location>
</feature>
<gene>
    <name evidence="10" type="ORF">PgNI_08882</name>
</gene>
<feature type="coiled-coil region" evidence="5">
    <location>
        <begin position="711"/>
        <end position="738"/>
    </location>
</feature>
<dbReference type="GO" id="GO:0016020">
    <property type="term" value="C:membrane"/>
    <property type="evidence" value="ECO:0007669"/>
    <property type="project" value="InterPro"/>
</dbReference>
<feature type="domain" description="SUN" evidence="8">
    <location>
        <begin position="218"/>
        <end position="386"/>
    </location>
</feature>
<proteinExistence type="predicted"/>
<comment type="subcellular location">
    <subcellularLocation>
        <location evidence="1">Endomembrane system</location>
    </subcellularLocation>
</comment>
<sequence length="977" mass="105168">MRLKAASYNRLCISLVWGLALLGLHGSAAQQPGRNPQAAAAASAIESCEARTINYITHTLPQQCLRTSWSSAANEAATAAAGPIVTSTTGEPTAAPETDEKNNGHKTGGETGGADDGQDQELATSSFMSFEEWKELQLRKAEQEAGDPKTRNKDDGSGHQQQQDGEGGRDDGELNLDFDALSEKVSEITASGAGPTGEAAGKQQEQQKQQQDKKGEDLAIYEGGDSAAQYTRSKDAGKTCKERFSYASFDAGATVLKTGPRAKNAKAILVENKDSYMLLECAQPNKFVIIELSDDVLVDTVVIANFEFFSSMIRTFRVSVSDRYPVKLEKWKVIGTFEARNQRDIQAFLVENPQIWAKYIRIEFLNHYGSEFYCPISLVRVHGTRMMDSWKEVEGGRDDDDEVIGQAVPAISQEPMEPQPPAEEEPSSPEPVAADNVTSAPPVVTEMGLTPWVPIFREFSSFEMCEMPAPTATDSGPACQSSVVSGPDTQPLHDGKPHDSVDGNRSTAQNPVSSLNSSIHTFEETGAPRGNVTMADPAASAYNTENLVSPSPLASTESPSGVKDSASTSSSTSTQASSPKSVNNSSKHKTLVSKPSSASVKPPTPKPSSTVPPSARNRTGTNTNSAPAASPTVQESFFKTVAKRLQLLESNTSLSMQYIEDQSRFLQDALAKMERKQISRVDSFLDTLNRTVLAELRSVRSQYDQIWQSTVIALESQRDQSQREIVALSDRLSVLAEEVVFQKRMAILQSILLLACLVLIIFSRAFGGAASTVTFSGTPRHSRWTFAMPMSPPPSAGLTGRRFGPSSPSRLGSIALRSPPQEDDDRLTTIDNRHRYADKTLPLTPTSEYDAGGREGTPVIHVVDETGEPSYFDDTASFSSPQRLGSEASDATPDLGYGSDTHVEAGDQALSSSEPADETNASRDEQAKYPPGGEESDGFKASAADTEVEGSGPPLTRTTLPDFGEARKPLPALPESP</sequence>
<evidence type="ECO:0000256" key="5">
    <source>
        <dbReference type="SAM" id="Coils"/>
    </source>
</evidence>
<dbReference type="Gene3D" id="2.60.120.260">
    <property type="entry name" value="Galactose-binding domain-like"/>
    <property type="match status" value="1"/>
</dbReference>
<evidence type="ECO:0000313" key="10">
    <source>
        <dbReference type="RefSeq" id="XP_030979410.1"/>
    </source>
</evidence>
<feature type="region of interest" description="Disordered" evidence="6">
    <location>
        <begin position="189"/>
        <end position="215"/>
    </location>
</feature>
<keyword evidence="4" id="KW-0472">Membrane</keyword>
<dbReference type="GO" id="GO:0005737">
    <property type="term" value="C:cytoplasm"/>
    <property type="evidence" value="ECO:0007669"/>
    <property type="project" value="TreeGrafter"/>
</dbReference>
<dbReference type="Pfam" id="PF07738">
    <property type="entry name" value="Sad1_UNC"/>
    <property type="match status" value="1"/>
</dbReference>
<feature type="compositionally biased region" description="Low complexity" evidence="6">
    <location>
        <begin position="565"/>
        <end position="578"/>
    </location>
</feature>
<dbReference type="PROSITE" id="PS51469">
    <property type="entry name" value="SUN"/>
    <property type="match status" value="1"/>
</dbReference>
<evidence type="ECO:0000256" key="2">
    <source>
        <dbReference type="ARBA" id="ARBA00022692"/>
    </source>
</evidence>
<dbReference type="GeneID" id="41963780"/>
<dbReference type="AlphaFoldDB" id="A0A6P8AWY0"/>
<feature type="region of interest" description="Disordered" evidence="6">
    <location>
        <begin position="868"/>
        <end position="977"/>
    </location>
</feature>
<evidence type="ECO:0000256" key="6">
    <source>
        <dbReference type="SAM" id="MobiDB-lite"/>
    </source>
</evidence>
<dbReference type="RefSeq" id="XP_030979410.1">
    <property type="nucleotide sequence ID" value="XM_031128872.1"/>
</dbReference>
<evidence type="ECO:0000313" key="9">
    <source>
        <dbReference type="Proteomes" id="UP000515153"/>
    </source>
</evidence>
<feature type="region of interest" description="Disordered" evidence="6">
    <location>
        <begin position="548"/>
        <end position="632"/>
    </location>
</feature>
<evidence type="ECO:0000256" key="7">
    <source>
        <dbReference type="SAM" id="SignalP"/>
    </source>
</evidence>
<feature type="compositionally biased region" description="Polar residues" evidence="6">
    <location>
        <begin position="548"/>
        <end position="559"/>
    </location>
</feature>
<evidence type="ECO:0000256" key="1">
    <source>
        <dbReference type="ARBA" id="ARBA00004308"/>
    </source>
</evidence>
<feature type="signal peptide" evidence="7">
    <location>
        <begin position="1"/>
        <end position="29"/>
    </location>
</feature>
<keyword evidence="3" id="KW-1133">Transmembrane helix</keyword>
<dbReference type="GO" id="GO:0034975">
    <property type="term" value="P:protein folding in endoplasmic reticulum"/>
    <property type="evidence" value="ECO:0007669"/>
    <property type="project" value="TreeGrafter"/>
</dbReference>
<name>A0A6P8AWY0_PYRGI</name>
<feature type="region of interest" description="Disordered" evidence="6">
    <location>
        <begin position="138"/>
        <end position="174"/>
    </location>
</feature>
<evidence type="ECO:0000256" key="4">
    <source>
        <dbReference type="ARBA" id="ARBA00023136"/>
    </source>
</evidence>
<protein>
    <recommendedName>
        <fullName evidence="8">SUN domain-containing protein</fullName>
    </recommendedName>
</protein>
<dbReference type="Proteomes" id="UP000515153">
    <property type="component" value="Chromosome V"/>
</dbReference>
<dbReference type="PANTHER" id="PTHR12953:SF0">
    <property type="entry name" value="SUN DOMAIN-CONTAINING OSSIFICATION FACTOR"/>
    <property type="match status" value="1"/>
</dbReference>
<keyword evidence="5" id="KW-0175">Coiled coil</keyword>
<feature type="compositionally biased region" description="Basic and acidic residues" evidence="6">
    <location>
        <begin position="826"/>
        <end position="838"/>
    </location>
</feature>
<keyword evidence="7" id="KW-0732">Signal</keyword>
<feature type="compositionally biased region" description="Basic and acidic residues" evidence="6">
    <location>
        <begin position="491"/>
        <end position="502"/>
    </location>
</feature>
<reference evidence="10" key="2">
    <citation type="submission" date="2019-10" db="EMBL/GenBank/DDBJ databases">
        <authorList>
            <consortium name="NCBI Genome Project"/>
        </authorList>
    </citation>
    <scope>NUCLEOTIDE SEQUENCE</scope>
    <source>
        <strain evidence="10">NI907</strain>
    </source>
</reference>
<reference evidence="9 10" key="1">
    <citation type="journal article" date="2019" name="Mol. Biol. Evol.">
        <title>Blast fungal genomes show frequent chromosomal changes, gene gains and losses, and effector gene turnover.</title>
        <authorList>
            <person name="Gomez Luciano L.B."/>
            <person name="Jason Tsai I."/>
            <person name="Chuma I."/>
            <person name="Tosa Y."/>
            <person name="Chen Y.H."/>
            <person name="Li J.Y."/>
            <person name="Li M.Y."/>
            <person name="Jade Lu M.Y."/>
            <person name="Nakayashiki H."/>
            <person name="Li W.H."/>
        </authorList>
    </citation>
    <scope>NUCLEOTIDE SEQUENCE [LARGE SCALE GENOMIC DNA]</scope>
    <source>
        <strain evidence="9 10">NI907</strain>
    </source>
</reference>
<feature type="chain" id="PRO_5027931739" description="SUN domain-containing protein" evidence="7">
    <location>
        <begin position="30"/>
        <end position="977"/>
    </location>
</feature>
<accession>A0A6P8AWY0</accession>
<dbReference type="InterPro" id="IPR045120">
    <property type="entry name" value="Suco/Slp1-like"/>
</dbReference>
<dbReference type="OrthoDB" id="266334at2759"/>
<evidence type="ECO:0000256" key="3">
    <source>
        <dbReference type="ARBA" id="ARBA00022989"/>
    </source>
</evidence>
<feature type="compositionally biased region" description="Polar residues" evidence="6">
    <location>
        <begin position="616"/>
        <end position="632"/>
    </location>
</feature>
<feature type="compositionally biased region" description="Polar residues" evidence="6">
    <location>
        <begin position="472"/>
        <end position="488"/>
    </location>
</feature>
<dbReference type="FunFam" id="2.60.120.260:FF:000082">
    <property type="entry name" value="Sad1/UNC domain protein"/>
    <property type="match status" value="1"/>
</dbReference>
<feature type="region of interest" description="Disordered" evidence="6">
    <location>
        <begin position="795"/>
        <end position="855"/>
    </location>
</feature>
<dbReference type="KEGG" id="pgri:PgNI_08882"/>
<dbReference type="InterPro" id="IPR012919">
    <property type="entry name" value="SUN_dom"/>
</dbReference>
<feature type="compositionally biased region" description="Polar residues" evidence="6">
    <location>
        <begin position="503"/>
        <end position="514"/>
    </location>
</feature>
<feature type="compositionally biased region" description="Low complexity" evidence="6">
    <location>
        <begin position="592"/>
        <end position="615"/>
    </location>
</feature>
<organism evidence="9 10">
    <name type="scientific">Pyricularia grisea</name>
    <name type="common">Crabgrass-specific blast fungus</name>
    <name type="synonym">Magnaporthe grisea</name>
    <dbReference type="NCBI Taxonomy" id="148305"/>
    <lineage>
        <taxon>Eukaryota</taxon>
        <taxon>Fungi</taxon>
        <taxon>Dikarya</taxon>
        <taxon>Ascomycota</taxon>
        <taxon>Pezizomycotina</taxon>
        <taxon>Sordariomycetes</taxon>
        <taxon>Sordariomycetidae</taxon>
        <taxon>Magnaporthales</taxon>
        <taxon>Pyriculariaceae</taxon>
        <taxon>Pyricularia</taxon>
    </lineage>
</organism>
<keyword evidence="9" id="KW-1185">Reference proteome</keyword>
<dbReference type="PANTHER" id="PTHR12953">
    <property type="entry name" value="MEMBRANE PROTEIN CH1 RELATED"/>
    <property type="match status" value="1"/>
</dbReference>
<reference evidence="10" key="3">
    <citation type="submission" date="2025-08" db="UniProtKB">
        <authorList>
            <consortium name="RefSeq"/>
        </authorList>
    </citation>
    <scope>IDENTIFICATION</scope>
    <source>
        <strain evidence="10">NI907</strain>
    </source>
</reference>
<feature type="region of interest" description="Disordered" evidence="6">
    <location>
        <begin position="471"/>
        <end position="514"/>
    </location>
</feature>
<dbReference type="GO" id="GO:0012505">
    <property type="term" value="C:endomembrane system"/>
    <property type="evidence" value="ECO:0007669"/>
    <property type="project" value="UniProtKB-SubCell"/>
</dbReference>
<feature type="compositionally biased region" description="Basic and acidic residues" evidence="6">
    <location>
        <begin position="138"/>
        <end position="157"/>
    </location>
</feature>
<evidence type="ECO:0000259" key="8">
    <source>
        <dbReference type="PROSITE" id="PS51469"/>
    </source>
</evidence>
<keyword evidence="2" id="KW-0812">Transmembrane</keyword>